<dbReference type="GO" id="GO:0006508">
    <property type="term" value="P:proteolysis"/>
    <property type="evidence" value="ECO:0007669"/>
    <property type="project" value="InterPro"/>
</dbReference>
<dbReference type="OrthoDB" id="3851096at2"/>
<dbReference type="InterPro" id="IPR000250">
    <property type="entry name" value="Peptidase_G1"/>
</dbReference>
<dbReference type="SUPFAM" id="SSF49899">
    <property type="entry name" value="Concanavalin A-like lectins/glucanases"/>
    <property type="match status" value="1"/>
</dbReference>
<dbReference type="CDD" id="cd13426">
    <property type="entry name" value="Peptidase_G1"/>
    <property type="match status" value="1"/>
</dbReference>
<dbReference type="InterPro" id="IPR006311">
    <property type="entry name" value="TAT_signal"/>
</dbReference>
<dbReference type="Proteomes" id="UP000318297">
    <property type="component" value="Unassembled WGS sequence"/>
</dbReference>
<comment type="caution">
    <text evidence="2">The sequence shown here is derived from an EMBL/GenBank/DDBJ whole genome shotgun (WGS) entry which is preliminary data.</text>
</comment>
<dbReference type="PANTHER" id="PTHR37536:SF1">
    <property type="entry name" value="ASPERGILLOPEPSIN, PUTAITVE (AFU_ORTHOLOGUE AFUA_7G01200)"/>
    <property type="match status" value="1"/>
</dbReference>
<dbReference type="Gene3D" id="2.60.120.700">
    <property type="entry name" value="Peptidase G1"/>
    <property type="match status" value="1"/>
</dbReference>
<dbReference type="InterPro" id="IPR038656">
    <property type="entry name" value="Peptidase_G1_sf"/>
</dbReference>
<organism evidence="2 3">
    <name type="scientific">Rudaeicoccus suwonensis</name>
    <dbReference type="NCBI Taxonomy" id="657409"/>
    <lineage>
        <taxon>Bacteria</taxon>
        <taxon>Bacillati</taxon>
        <taxon>Actinomycetota</taxon>
        <taxon>Actinomycetes</taxon>
        <taxon>Micrococcales</taxon>
        <taxon>Dermacoccaceae</taxon>
        <taxon>Rudaeicoccus</taxon>
    </lineage>
</organism>
<dbReference type="EMBL" id="VIVQ01000001">
    <property type="protein sequence ID" value="TWE11595.1"/>
    <property type="molecule type" value="Genomic_DNA"/>
</dbReference>
<name>A0A561E7K6_9MICO</name>
<keyword evidence="3" id="KW-1185">Reference proteome</keyword>
<dbReference type="Pfam" id="PF01828">
    <property type="entry name" value="Peptidase_A4"/>
    <property type="match status" value="1"/>
</dbReference>
<dbReference type="RefSeq" id="WP_145224957.1">
    <property type="nucleotide sequence ID" value="NZ_VIVQ01000001.1"/>
</dbReference>
<sequence>MRTLHTRRTLTVATGVLALAAAGIAGTGAAHAAQPAPAAAHTFADGAKTAGLAAAHFGVRDIGGAARGVNARARHGFNINGGNWSGMVATGSGFTSTKSSWTEPKVTCNSTNDLMAPWVGIDGYGSSSVEQTGVATDCSSGSPVYQGWYEMYPANPVYYSNTVKAGDHITATVSRSGKKYTLTLADTTQGWTRTITKSYNGANASADFVMESPTASYPNFGSVKFTGATVDGSALGNFSPTAMDASNSNGYEDHTSALSGGNSFSISYLQE</sequence>
<evidence type="ECO:0000313" key="2">
    <source>
        <dbReference type="EMBL" id="TWE11595.1"/>
    </source>
</evidence>
<dbReference type="AlphaFoldDB" id="A0A561E7K6"/>
<reference evidence="2 3" key="1">
    <citation type="submission" date="2019-06" db="EMBL/GenBank/DDBJ databases">
        <title>Sequencing the genomes of 1000 actinobacteria strains.</title>
        <authorList>
            <person name="Klenk H.-P."/>
        </authorList>
    </citation>
    <scope>NUCLEOTIDE SEQUENCE [LARGE SCALE GENOMIC DNA]</scope>
    <source>
        <strain evidence="2 3">DSM 19560</strain>
    </source>
</reference>
<keyword evidence="1" id="KW-0732">Signal</keyword>
<gene>
    <name evidence="2" type="ORF">BKA23_0371</name>
</gene>
<proteinExistence type="predicted"/>
<protein>
    <submittedName>
        <fullName evidence="2">Peptidase A4-like protein</fullName>
    </submittedName>
</protein>
<dbReference type="PROSITE" id="PS51318">
    <property type="entry name" value="TAT"/>
    <property type="match status" value="1"/>
</dbReference>
<dbReference type="InterPro" id="IPR013320">
    <property type="entry name" value="ConA-like_dom_sf"/>
</dbReference>
<feature type="signal peptide" evidence="1">
    <location>
        <begin position="1"/>
        <end position="32"/>
    </location>
</feature>
<dbReference type="PANTHER" id="PTHR37536">
    <property type="entry name" value="PUTATIVE (AFU_ORTHOLOGUE AFUA_3G02970)-RELATED"/>
    <property type="match status" value="1"/>
</dbReference>
<evidence type="ECO:0000256" key="1">
    <source>
        <dbReference type="SAM" id="SignalP"/>
    </source>
</evidence>
<evidence type="ECO:0000313" key="3">
    <source>
        <dbReference type="Proteomes" id="UP000318297"/>
    </source>
</evidence>
<accession>A0A561E7K6</accession>
<dbReference type="GO" id="GO:0070007">
    <property type="term" value="F:glutamic-type endopeptidase activity"/>
    <property type="evidence" value="ECO:0007669"/>
    <property type="project" value="InterPro"/>
</dbReference>
<feature type="chain" id="PRO_5022142164" evidence="1">
    <location>
        <begin position="33"/>
        <end position="271"/>
    </location>
</feature>